<dbReference type="InterPro" id="IPR042402">
    <property type="entry name" value="EDDM3A/EDDM3B"/>
</dbReference>
<evidence type="ECO:0000256" key="1">
    <source>
        <dbReference type="SAM" id="Phobius"/>
    </source>
</evidence>
<dbReference type="SUPFAM" id="SSF54076">
    <property type="entry name" value="RNase A-like"/>
    <property type="match status" value="1"/>
</dbReference>
<accession>A0A6P5JZ69</accession>
<dbReference type="SMART" id="SM00092">
    <property type="entry name" value="RNAse_Pc"/>
    <property type="match status" value="1"/>
</dbReference>
<evidence type="ECO:0000259" key="2">
    <source>
        <dbReference type="SMART" id="SM00092"/>
    </source>
</evidence>
<protein>
    <submittedName>
        <fullName evidence="4">Epididymal secretory protein E3-beta-like</fullName>
    </submittedName>
</protein>
<reference evidence="4" key="1">
    <citation type="submission" date="2025-08" db="UniProtKB">
        <authorList>
            <consortium name="RefSeq"/>
        </authorList>
    </citation>
    <scope>IDENTIFICATION</scope>
    <source>
        <tissue evidence="4">Spleen</tissue>
    </source>
</reference>
<evidence type="ECO:0000313" key="3">
    <source>
        <dbReference type="Proteomes" id="UP000515140"/>
    </source>
</evidence>
<dbReference type="InterPro" id="IPR036816">
    <property type="entry name" value="RNaseA-like_dom_sf"/>
</dbReference>
<dbReference type="Proteomes" id="UP000515140">
    <property type="component" value="Unplaced"/>
</dbReference>
<keyword evidence="1" id="KW-0812">Transmembrane</keyword>
<dbReference type="RefSeq" id="XP_020838124.1">
    <property type="nucleotide sequence ID" value="XM_020982465.1"/>
</dbReference>
<sequence>MEFLKVALVDKMASVLNGTGPVLLMLLPLWVLPGYSEDLAWQEFMKQHHLSLGLDFSQLSCEGLMGAIGSLKGKASHTFIYAIWSQIEDICYRDGLDRYENVRVWSKEPFKILTCEQLESGQGYRGTSSYSYLELHCGLSGFPVSLEDTKVKRKISN</sequence>
<dbReference type="PANTHER" id="PTHR16788">
    <property type="entry name" value="EPIDIDYMAL SECRETORY PROTEIN E3 ALPHA"/>
    <property type="match status" value="1"/>
</dbReference>
<dbReference type="GeneID" id="110205691"/>
<dbReference type="FunCoup" id="A0A6P5JZ69">
    <property type="interactions" value="89"/>
</dbReference>
<organism evidence="3 4">
    <name type="scientific">Phascolarctos cinereus</name>
    <name type="common">Koala</name>
    <dbReference type="NCBI Taxonomy" id="38626"/>
    <lineage>
        <taxon>Eukaryota</taxon>
        <taxon>Metazoa</taxon>
        <taxon>Chordata</taxon>
        <taxon>Craniata</taxon>
        <taxon>Vertebrata</taxon>
        <taxon>Euteleostomi</taxon>
        <taxon>Mammalia</taxon>
        <taxon>Metatheria</taxon>
        <taxon>Diprotodontia</taxon>
        <taxon>Phascolarctidae</taxon>
        <taxon>Phascolarctos</taxon>
    </lineage>
</organism>
<feature type="domain" description="Ribonuclease A-domain" evidence="2">
    <location>
        <begin position="37"/>
        <end position="150"/>
    </location>
</feature>
<keyword evidence="1" id="KW-1133">Transmembrane helix</keyword>
<dbReference type="KEGG" id="pcw:110205691"/>
<feature type="transmembrane region" description="Helical" evidence="1">
    <location>
        <begin position="12"/>
        <end position="32"/>
    </location>
</feature>
<keyword evidence="3" id="KW-1185">Reference proteome</keyword>
<evidence type="ECO:0000313" key="4">
    <source>
        <dbReference type="RefSeq" id="XP_020838124.1"/>
    </source>
</evidence>
<dbReference type="OMA" id="HKIEHIC"/>
<proteinExistence type="predicted"/>
<name>A0A6P5JZ69_PHACI</name>
<dbReference type="InterPro" id="IPR023412">
    <property type="entry name" value="RNaseA_domain"/>
</dbReference>
<dbReference type="AlphaFoldDB" id="A0A6P5JZ69"/>
<dbReference type="Pfam" id="PF00074">
    <property type="entry name" value="RnaseA"/>
    <property type="match status" value="1"/>
</dbReference>
<dbReference type="InParanoid" id="A0A6P5JZ69"/>
<keyword evidence="1" id="KW-0472">Membrane</keyword>
<dbReference type="PANTHER" id="PTHR16788:SF0">
    <property type="entry name" value="EPIDIDYMAL SECRETORY PROTEIN E3-BETA"/>
    <property type="match status" value="1"/>
</dbReference>
<gene>
    <name evidence="4" type="primary">LOC110205691</name>
</gene>
<dbReference type="Gene3D" id="3.10.130.10">
    <property type="entry name" value="Ribonuclease A-like domain"/>
    <property type="match status" value="1"/>
</dbReference>